<organism evidence="1 2">
    <name type="scientific">Desulfoluna limicola</name>
    <dbReference type="NCBI Taxonomy" id="2810562"/>
    <lineage>
        <taxon>Bacteria</taxon>
        <taxon>Pseudomonadati</taxon>
        <taxon>Thermodesulfobacteriota</taxon>
        <taxon>Desulfobacteria</taxon>
        <taxon>Desulfobacterales</taxon>
        <taxon>Desulfolunaceae</taxon>
        <taxon>Desulfoluna</taxon>
    </lineage>
</organism>
<protein>
    <recommendedName>
        <fullName evidence="3">DUF4197 domain-containing protein</fullName>
    </recommendedName>
</protein>
<evidence type="ECO:0000313" key="1">
    <source>
        <dbReference type="EMBL" id="BCS96377.1"/>
    </source>
</evidence>
<dbReference type="Pfam" id="PF13852">
    <property type="entry name" value="DUF4197"/>
    <property type="match status" value="1"/>
</dbReference>
<evidence type="ECO:0000313" key="2">
    <source>
        <dbReference type="Proteomes" id="UP001320148"/>
    </source>
</evidence>
<sequence length="263" mass="29407">MFNTLLNFLEASQMKKMSVVMGAVMAFYVWSSFQSNAEGSWLDKLNIFKKSGGETEDVSGEKPSYGEIGDAFKEALRMGTEQVVSQLGAVDGFNGDPTIHIPLPEELKTIKRMLANIGMSHLVDDLELKLNRAAESATPKAKKLFMQAITEMTFEDVKAIYDGPDNSATVYFQGKMTLPLKKEMEPIVEETLSQVGAINAYDNVMEQYKTLPFVPDVKADLTEYVLDKGIEGIFYYIAKEEAEIRKNPVKHTTDLLKKVFGME</sequence>
<dbReference type="EMBL" id="AP024488">
    <property type="protein sequence ID" value="BCS96377.1"/>
    <property type="molecule type" value="Genomic_DNA"/>
</dbReference>
<keyword evidence="2" id="KW-1185">Reference proteome</keyword>
<gene>
    <name evidence="1" type="ORF">DSLASN_20090</name>
</gene>
<evidence type="ECO:0008006" key="3">
    <source>
        <dbReference type="Google" id="ProtNLM"/>
    </source>
</evidence>
<proteinExistence type="predicted"/>
<accession>A0ABN6F4F5</accession>
<dbReference type="InterPro" id="IPR025245">
    <property type="entry name" value="DUF4197"/>
</dbReference>
<name>A0ABN6F4F5_9BACT</name>
<dbReference type="Proteomes" id="UP001320148">
    <property type="component" value="Chromosome"/>
</dbReference>
<reference evidence="1 2" key="1">
    <citation type="submission" date="2021-02" db="EMBL/GenBank/DDBJ databases">
        <title>Complete genome of Desulfoluna sp. strain ASN36.</title>
        <authorList>
            <person name="Takahashi A."/>
            <person name="Kojima H."/>
            <person name="Fukui M."/>
        </authorList>
    </citation>
    <scope>NUCLEOTIDE SEQUENCE [LARGE SCALE GENOMIC DNA]</scope>
    <source>
        <strain evidence="1 2">ASN36</strain>
    </source>
</reference>